<protein>
    <recommendedName>
        <fullName evidence="8">THAP-type domain-containing protein</fullName>
    </recommendedName>
</protein>
<evidence type="ECO:0000259" key="8">
    <source>
        <dbReference type="PROSITE" id="PS50950"/>
    </source>
</evidence>
<dbReference type="Pfam" id="PF12017">
    <property type="entry name" value="Tnp_P_element"/>
    <property type="match status" value="1"/>
</dbReference>
<keyword evidence="3" id="KW-0862">Zinc</keyword>
<dbReference type="GO" id="GO:0008270">
    <property type="term" value="F:zinc ion binding"/>
    <property type="evidence" value="ECO:0007669"/>
    <property type="project" value="UniProtKB-KW"/>
</dbReference>
<dbReference type="SUPFAM" id="SSF57716">
    <property type="entry name" value="Glucocorticoid receptor-like (DNA-binding domain)"/>
    <property type="match status" value="1"/>
</dbReference>
<evidence type="ECO:0000256" key="3">
    <source>
        <dbReference type="ARBA" id="ARBA00022833"/>
    </source>
</evidence>
<comment type="caution">
    <text evidence="9">The sequence shown here is derived from an EMBL/GenBank/DDBJ whole genome shotgun (WGS) entry which is preliminary data.</text>
</comment>
<dbReference type="GO" id="GO:0003677">
    <property type="term" value="F:DNA binding"/>
    <property type="evidence" value="ECO:0007669"/>
    <property type="project" value="UniProtKB-UniRule"/>
</dbReference>
<dbReference type="InterPro" id="IPR026521">
    <property type="entry name" value="THAP2"/>
</dbReference>
<evidence type="ECO:0000256" key="2">
    <source>
        <dbReference type="ARBA" id="ARBA00022771"/>
    </source>
</evidence>
<feature type="coiled-coil region" evidence="6">
    <location>
        <begin position="145"/>
        <end position="172"/>
    </location>
</feature>
<dbReference type="OrthoDB" id="6356087at2759"/>
<evidence type="ECO:0000256" key="6">
    <source>
        <dbReference type="SAM" id="Coils"/>
    </source>
</evidence>
<evidence type="ECO:0000256" key="4">
    <source>
        <dbReference type="ARBA" id="ARBA00023125"/>
    </source>
</evidence>
<accession>A0A9Q1CFB8</accession>
<feature type="region of interest" description="Disordered" evidence="7">
    <location>
        <begin position="85"/>
        <end position="113"/>
    </location>
</feature>
<sequence length="264" mass="30294">MLPLCNAALLNKWLANISRDSFEPTTHHVICSEHFQKEDYVRDNWLITAFYLWGHIRDQPAPAARMHPRDDVATVYHELLPGAVPSVFPSHPRHKQKQTKKRPPPKSSLPPAKLHLSDLESFSKAYNVLEEHGYCASPNLVEEKLKETKQQLHEARNELRVVKQKVKRQGAKIGNLLQAVKNQSLINEGQLDLLKLNFGESAFLLFENELKAKDTDKHGHWYSEELKQFAVTLHFYSAQAYCMTSCVSTYIYLIHALYVIGVLL</sequence>
<dbReference type="Proteomes" id="UP001152320">
    <property type="component" value="Chromosome 4"/>
</dbReference>
<keyword evidence="10" id="KW-1185">Reference proteome</keyword>
<gene>
    <name evidence="9" type="ORF">HOLleu_11184</name>
</gene>
<dbReference type="SMART" id="SM00692">
    <property type="entry name" value="DM3"/>
    <property type="match status" value="1"/>
</dbReference>
<name>A0A9Q1CFB8_HOLLE</name>
<reference evidence="9" key="1">
    <citation type="submission" date="2021-10" db="EMBL/GenBank/DDBJ databases">
        <title>Tropical sea cucumber genome reveals ecological adaptation and Cuvierian tubules defense mechanism.</title>
        <authorList>
            <person name="Chen T."/>
        </authorList>
    </citation>
    <scope>NUCLEOTIDE SEQUENCE</scope>
    <source>
        <strain evidence="9">Nanhai2018</strain>
        <tissue evidence="9">Muscle</tissue>
    </source>
</reference>
<organism evidence="9 10">
    <name type="scientific">Holothuria leucospilota</name>
    <name type="common">Black long sea cucumber</name>
    <name type="synonym">Mertensiothuria leucospilota</name>
    <dbReference type="NCBI Taxonomy" id="206669"/>
    <lineage>
        <taxon>Eukaryota</taxon>
        <taxon>Metazoa</taxon>
        <taxon>Echinodermata</taxon>
        <taxon>Eleutherozoa</taxon>
        <taxon>Echinozoa</taxon>
        <taxon>Holothuroidea</taxon>
        <taxon>Aspidochirotacea</taxon>
        <taxon>Aspidochirotida</taxon>
        <taxon>Holothuriidae</taxon>
        <taxon>Holothuria</taxon>
    </lineage>
</organism>
<dbReference type="InterPro" id="IPR021896">
    <property type="entry name" value="THAP9-like_HTH"/>
</dbReference>
<evidence type="ECO:0000313" key="10">
    <source>
        <dbReference type="Proteomes" id="UP001152320"/>
    </source>
</evidence>
<dbReference type="InterPro" id="IPR006612">
    <property type="entry name" value="THAP_Znf"/>
</dbReference>
<dbReference type="AlphaFoldDB" id="A0A9Q1CFB8"/>
<keyword evidence="2 5" id="KW-0863">Zinc-finger</keyword>
<keyword evidence="1" id="KW-0479">Metal-binding</keyword>
<feature type="domain" description="THAP-type" evidence="8">
    <location>
        <begin position="1"/>
        <end position="88"/>
    </location>
</feature>
<keyword evidence="4 5" id="KW-0238">DNA-binding</keyword>
<evidence type="ECO:0000256" key="7">
    <source>
        <dbReference type="SAM" id="MobiDB-lite"/>
    </source>
</evidence>
<dbReference type="PROSITE" id="PS50950">
    <property type="entry name" value="ZF_THAP"/>
    <property type="match status" value="1"/>
</dbReference>
<evidence type="ECO:0000256" key="1">
    <source>
        <dbReference type="ARBA" id="ARBA00022723"/>
    </source>
</evidence>
<evidence type="ECO:0000256" key="5">
    <source>
        <dbReference type="PROSITE-ProRule" id="PRU00309"/>
    </source>
</evidence>
<dbReference type="EMBL" id="JAIZAY010000004">
    <property type="protein sequence ID" value="KAJ8043885.1"/>
    <property type="molecule type" value="Genomic_DNA"/>
</dbReference>
<dbReference type="PANTHER" id="PTHR47696:SF1">
    <property type="entry name" value="THAP DOMAIN-CONTAINING PROTEIN 2"/>
    <property type="match status" value="1"/>
</dbReference>
<evidence type="ECO:0000313" key="9">
    <source>
        <dbReference type="EMBL" id="KAJ8043885.1"/>
    </source>
</evidence>
<proteinExistence type="predicted"/>
<dbReference type="PANTHER" id="PTHR47696">
    <property type="entry name" value="THAP DOMAIN-CONTAINING PROTEIN 2"/>
    <property type="match status" value="1"/>
</dbReference>
<keyword evidence="6" id="KW-0175">Coiled coil</keyword>
<dbReference type="Pfam" id="PF05485">
    <property type="entry name" value="THAP"/>
    <property type="match status" value="1"/>
</dbReference>
<feature type="compositionally biased region" description="Basic residues" evidence="7">
    <location>
        <begin position="91"/>
        <end position="104"/>
    </location>
</feature>